<dbReference type="Proteomes" id="UP000616769">
    <property type="component" value="Unassembled WGS sequence"/>
</dbReference>
<dbReference type="GO" id="GO:0055038">
    <property type="term" value="C:recycling endosome membrane"/>
    <property type="evidence" value="ECO:0007669"/>
    <property type="project" value="UniProtKB-SubCell"/>
</dbReference>
<dbReference type="OrthoDB" id="418358at2759"/>
<evidence type="ECO:0000256" key="4">
    <source>
        <dbReference type="ARBA" id="ARBA00022448"/>
    </source>
</evidence>
<dbReference type="GO" id="GO:0030496">
    <property type="term" value="C:midbody"/>
    <property type="evidence" value="ECO:0007669"/>
    <property type="project" value="UniProtKB-SubCell"/>
</dbReference>
<name>A0A132AG37_SARSC</name>
<dbReference type="Gene3D" id="1.20.5.2440">
    <property type="match status" value="1"/>
</dbReference>
<accession>A0A132AG37</accession>
<proteinExistence type="predicted"/>
<comment type="subcellular location">
    <subcellularLocation>
        <location evidence="2">Cleavage furrow</location>
    </subcellularLocation>
    <subcellularLocation>
        <location evidence="1">Midbody</location>
    </subcellularLocation>
    <subcellularLocation>
        <location evidence="3">Recycling endosome membrane</location>
        <topology evidence="3">Peripheral membrane protein</topology>
    </subcellularLocation>
</comment>
<dbReference type="EMBL" id="JXLN01014291">
    <property type="protein sequence ID" value="KPM09948.1"/>
    <property type="molecule type" value="Genomic_DNA"/>
</dbReference>
<dbReference type="InterPro" id="IPR051977">
    <property type="entry name" value="Rab11-interacting_regulator"/>
</dbReference>
<evidence type="ECO:0000256" key="6">
    <source>
        <dbReference type="ARBA" id="ARBA00023054"/>
    </source>
</evidence>
<organism evidence="8 9">
    <name type="scientific">Sarcoptes scabiei</name>
    <name type="common">Itch mite</name>
    <name type="synonym">Acarus scabiei</name>
    <dbReference type="NCBI Taxonomy" id="52283"/>
    <lineage>
        <taxon>Eukaryota</taxon>
        <taxon>Metazoa</taxon>
        <taxon>Ecdysozoa</taxon>
        <taxon>Arthropoda</taxon>
        <taxon>Chelicerata</taxon>
        <taxon>Arachnida</taxon>
        <taxon>Acari</taxon>
        <taxon>Acariformes</taxon>
        <taxon>Sarcoptiformes</taxon>
        <taxon>Astigmata</taxon>
        <taxon>Psoroptidia</taxon>
        <taxon>Sarcoptoidea</taxon>
        <taxon>Sarcoptidae</taxon>
        <taxon>Sarcoptinae</taxon>
        <taxon>Sarcoptes</taxon>
    </lineage>
</organism>
<dbReference type="PROSITE" id="PS51511">
    <property type="entry name" value="FIP_RBD"/>
    <property type="match status" value="1"/>
</dbReference>
<dbReference type="InterPro" id="IPR037245">
    <property type="entry name" value="FIP-RBD_C_sf"/>
</dbReference>
<keyword evidence="4" id="KW-0813">Transport</keyword>
<evidence type="ECO:0000256" key="7">
    <source>
        <dbReference type="ARBA" id="ARBA00023136"/>
    </source>
</evidence>
<dbReference type="GO" id="GO:0032465">
    <property type="term" value="P:regulation of cytokinesis"/>
    <property type="evidence" value="ECO:0007669"/>
    <property type="project" value="TreeGrafter"/>
</dbReference>
<evidence type="ECO:0000256" key="3">
    <source>
        <dbReference type="ARBA" id="ARBA00004654"/>
    </source>
</evidence>
<comment type="caution">
    <text evidence="8">The sequence shown here is derived from an EMBL/GenBank/DDBJ whole genome shotgun (WGS) entry which is preliminary data.</text>
</comment>
<evidence type="ECO:0000256" key="2">
    <source>
        <dbReference type="ARBA" id="ARBA00004626"/>
    </source>
</evidence>
<protein>
    <submittedName>
        <fullName evidence="8">Rab11 family-interacting protein-like protein</fullName>
    </submittedName>
</protein>
<dbReference type="AlphaFoldDB" id="A0A132AG37"/>
<sequence length="130" mass="14913">MISEEFETTNENHQSNHRQTDELIHSMKSELEQRLQLLKEENRSLKEANEELTAQLLNNHLLEGKSLLREGEAISSLANEISDLNSEQLKTALKEQQDVNAKLRAYIDGILLNIVENYPQLLEVKSNGQM</sequence>
<keyword evidence="5" id="KW-0967">Endosome</keyword>
<dbReference type="VEuPathDB" id="VectorBase:SSCA009376"/>
<reference evidence="8 9" key="1">
    <citation type="journal article" date="2015" name="Parasit. Vectors">
        <title>Draft genome of the scabies mite.</title>
        <authorList>
            <person name="Rider S.D.Jr."/>
            <person name="Morgan M.S."/>
            <person name="Arlian L.G."/>
        </authorList>
    </citation>
    <scope>NUCLEOTIDE SEQUENCE [LARGE SCALE GENOMIC DNA]</scope>
    <source>
        <strain evidence="8">Arlian Lab</strain>
    </source>
</reference>
<gene>
    <name evidence="8" type="ORF">QR98_0084940</name>
</gene>
<dbReference type="SUPFAM" id="SSF144270">
    <property type="entry name" value="Eferin C-derminal domain-like"/>
    <property type="match status" value="1"/>
</dbReference>
<evidence type="ECO:0000313" key="9">
    <source>
        <dbReference type="Proteomes" id="UP000616769"/>
    </source>
</evidence>
<evidence type="ECO:0000256" key="5">
    <source>
        <dbReference type="ARBA" id="ARBA00022753"/>
    </source>
</evidence>
<dbReference type="GO" id="GO:0032154">
    <property type="term" value="C:cleavage furrow"/>
    <property type="evidence" value="ECO:0007669"/>
    <property type="project" value="UniProtKB-SubCell"/>
</dbReference>
<dbReference type="InterPro" id="IPR019018">
    <property type="entry name" value="Rab-bd_FIP-RBD"/>
</dbReference>
<dbReference type="PANTHER" id="PTHR15726:SF7">
    <property type="entry name" value="NUCLEAR FALLOUT, ISOFORM J"/>
    <property type="match status" value="1"/>
</dbReference>
<dbReference type="GO" id="GO:0030139">
    <property type="term" value="C:endocytic vesicle"/>
    <property type="evidence" value="ECO:0007669"/>
    <property type="project" value="TreeGrafter"/>
</dbReference>
<dbReference type="GO" id="GO:0032456">
    <property type="term" value="P:endocytic recycling"/>
    <property type="evidence" value="ECO:0007669"/>
    <property type="project" value="TreeGrafter"/>
</dbReference>
<dbReference type="Pfam" id="PF09457">
    <property type="entry name" value="RBD-FIP"/>
    <property type="match status" value="1"/>
</dbReference>
<keyword evidence="6" id="KW-0175">Coiled coil</keyword>
<keyword evidence="7" id="KW-0472">Membrane</keyword>
<dbReference type="PANTHER" id="PTHR15726">
    <property type="entry name" value="RAB11-FAMILY INTERACTING PROTEIN"/>
    <property type="match status" value="1"/>
</dbReference>
<evidence type="ECO:0000313" key="8">
    <source>
        <dbReference type="EMBL" id="KPM09948.1"/>
    </source>
</evidence>
<evidence type="ECO:0000256" key="1">
    <source>
        <dbReference type="ARBA" id="ARBA00004214"/>
    </source>
</evidence>